<dbReference type="InterPro" id="IPR001920">
    <property type="entry name" value="Asp/Glu_race"/>
</dbReference>
<dbReference type="GeneID" id="103502741"/>
<keyword evidence="1" id="KW-0413">Isomerase</keyword>
<dbReference type="Pfam" id="PF01177">
    <property type="entry name" value="Asp_Glu_race"/>
    <property type="match status" value="1"/>
</dbReference>
<name>A0A1S3CMU2_CUCME</name>
<dbReference type="RefSeq" id="XP_008465022.2">
    <property type="nucleotide sequence ID" value="XM_008466800.3"/>
</dbReference>
<dbReference type="PANTHER" id="PTHR21198">
    <property type="entry name" value="GLUTAMATE RACEMASE"/>
    <property type="match status" value="1"/>
</dbReference>
<keyword evidence="2" id="KW-1185">Reference proteome</keyword>
<evidence type="ECO:0000313" key="3">
    <source>
        <dbReference type="RefSeq" id="XP_008465022.2"/>
    </source>
</evidence>
<dbReference type="InParanoid" id="A0A1S3CMU2"/>
<dbReference type="Gene3D" id="3.40.50.1860">
    <property type="match status" value="2"/>
</dbReference>
<dbReference type="InterPro" id="IPR015942">
    <property type="entry name" value="Asp/Glu/hydantoin_racemase"/>
</dbReference>
<sequence>MMLHGGMAMHFYAPICPAPVRRNANEGITRFRRRINLYSSVQISSVVQTDANDNLPRSKKISSLGKSLSKTLTPKPLLVQPNTVGVIGGVSVFSTLLFLEKLVWWSLKDGQESIPFVVCSEPALGKGIPPVTSLCTFSTDSSQYGHSDAPIIENLNRKRAFLELSGARCLITPCHLTHRWLSDTSESCKLPFLHVGDCVARELKEATLKPLEGGRNVRIGLLATDTTVTGIYYERLQNQGFDVLLPDEATMKHIVIPAVEALNKRDQEGARNLLRIAVHVLLIRAVNMALCNSNEPQPEAKLLYQIHPGMLITWLMHMSFSFIFHCLDMPKMR</sequence>
<evidence type="ECO:0000256" key="1">
    <source>
        <dbReference type="ARBA" id="ARBA00023235"/>
    </source>
</evidence>
<dbReference type="Proteomes" id="UP001652600">
    <property type="component" value="Chromosome 2"/>
</dbReference>
<accession>A0A1S3CMU2</accession>
<dbReference type="eggNOG" id="ENOG502QU3Q">
    <property type="taxonomic scope" value="Eukaryota"/>
</dbReference>
<gene>
    <name evidence="3" type="primary">LOC103502741</name>
</gene>
<evidence type="ECO:0000313" key="2">
    <source>
        <dbReference type="Proteomes" id="UP001652600"/>
    </source>
</evidence>
<reference evidence="2" key="1">
    <citation type="submission" date="2025-05" db="UniProtKB">
        <authorList>
            <consortium name="RefSeq"/>
        </authorList>
    </citation>
    <scope>NUCLEOTIDE SEQUENCE [LARGE SCALE GENOMIC DNA]</scope>
</reference>
<dbReference type="PANTHER" id="PTHR21198:SF9">
    <property type="entry name" value="ASPARTATE RACEMASE"/>
    <property type="match status" value="1"/>
</dbReference>
<dbReference type="KEGG" id="cmo:103502741"/>
<dbReference type="SUPFAM" id="SSF53681">
    <property type="entry name" value="Aspartate/glutamate racemase"/>
    <property type="match status" value="2"/>
</dbReference>
<organism evidence="2 3">
    <name type="scientific">Cucumis melo</name>
    <name type="common">Muskmelon</name>
    <dbReference type="NCBI Taxonomy" id="3656"/>
    <lineage>
        <taxon>Eukaryota</taxon>
        <taxon>Viridiplantae</taxon>
        <taxon>Streptophyta</taxon>
        <taxon>Embryophyta</taxon>
        <taxon>Tracheophyta</taxon>
        <taxon>Spermatophyta</taxon>
        <taxon>Magnoliopsida</taxon>
        <taxon>eudicotyledons</taxon>
        <taxon>Gunneridae</taxon>
        <taxon>Pentapetalae</taxon>
        <taxon>rosids</taxon>
        <taxon>fabids</taxon>
        <taxon>Cucurbitales</taxon>
        <taxon>Cucurbitaceae</taxon>
        <taxon>Benincaseae</taxon>
        <taxon>Cucumis</taxon>
    </lineage>
</organism>
<reference evidence="3" key="2">
    <citation type="submission" date="2025-08" db="UniProtKB">
        <authorList>
            <consortium name="RefSeq"/>
        </authorList>
    </citation>
    <scope>IDENTIFICATION</scope>
    <source>
        <tissue evidence="3">Stem</tissue>
    </source>
</reference>
<proteinExistence type="predicted"/>
<protein>
    <submittedName>
        <fullName evidence="3">Uncharacterized protein LOC103502741</fullName>
    </submittedName>
</protein>
<dbReference type="Gramene" id="MELO3C026644.2.1">
    <property type="protein sequence ID" value="MELO3C026644.2.1"/>
    <property type="gene ID" value="MELO3C026644.2"/>
</dbReference>
<dbReference type="AlphaFoldDB" id="A0A1S3CMU2"/>
<dbReference type="GO" id="GO:0047661">
    <property type="term" value="F:amino-acid racemase activity"/>
    <property type="evidence" value="ECO:0007669"/>
    <property type="project" value="InterPro"/>
</dbReference>